<reference evidence="2" key="1">
    <citation type="submission" date="2014-11" db="EMBL/GenBank/DDBJ databases">
        <authorList>
            <person name="Amaro Gonzalez C."/>
        </authorList>
    </citation>
    <scope>NUCLEOTIDE SEQUENCE</scope>
</reference>
<dbReference type="EMBL" id="GBXM01006804">
    <property type="protein sequence ID" value="JAI01774.1"/>
    <property type="molecule type" value="Transcribed_RNA"/>
</dbReference>
<organism evidence="2">
    <name type="scientific">Anguilla anguilla</name>
    <name type="common">European freshwater eel</name>
    <name type="synonym">Muraena anguilla</name>
    <dbReference type="NCBI Taxonomy" id="7936"/>
    <lineage>
        <taxon>Eukaryota</taxon>
        <taxon>Metazoa</taxon>
        <taxon>Chordata</taxon>
        <taxon>Craniata</taxon>
        <taxon>Vertebrata</taxon>
        <taxon>Euteleostomi</taxon>
        <taxon>Actinopterygii</taxon>
        <taxon>Neopterygii</taxon>
        <taxon>Teleostei</taxon>
        <taxon>Anguilliformes</taxon>
        <taxon>Anguillidae</taxon>
        <taxon>Anguilla</taxon>
    </lineage>
</organism>
<dbReference type="AlphaFoldDB" id="A0A0E9XJB4"/>
<proteinExistence type="predicted"/>
<feature type="transmembrane region" description="Helical" evidence="1">
    <location>
        <begin position="75"/>
        <end position="96"/>
    </location>
</feature>
<reference evidence="2" key="2">
    <citation type="journal article" date="2015" name="Fish Shellfish Immunol.">
        <title>Early steps in the European eel (Anguilla anguilla)-Vibrio vulnificus interaction in the gills: Role of the RtxA13 toxin.</title>
        <authorList>
            <person name="Callol A."/>
            <person name="Pajuelo D."/>
            <person name="Ebbesson L."/>
            <person name="Teles M."/>
            <person name="MacKenzie S."/>
            <person name="Amaro C."/>
        </authorList>
    </citation>
    <scope>NUCLEOTIDE SEQUENCE</scope>
</reference>
<name>A0A0E9XJB4_ANGAN</name>
<accession>A0A0E9XJB4</accession>
<feature type="transmembrane region" description="Helical" evidence="1">
    <location>
        <begin position="116"/>
        <end position="136"/>
    </location>
</feature>
<sequence>MDFLFSYRFGPFDPVGARVTCVCLLKAMSGAIVMQSHKSIAPQLRSCVEGTGNTQVGLLSSPPPSLSSTKQYIFVIRYLFILILLVPACRFSTMVLENQLLRNSSGYITLQYITGIWQLLLSNFCIVSIYTAGEMLKRFRIGTLLKGTMAVPFLGIEPANPQITQASQANAGTDPITY</sequence>
<protein>
    <submittedName>
        <fullName evidence="2">Uncharacterized protein</fullName>
    </submittedName>
</protein>
<keyword evidence="1" id="KW-0472">Membrane</keyword>
<evidence type="ECO:0000313" key="2">
    <source>
        <dbReference type="EMBL" id="JAI01774.1"/>
    </source>
</evidence>
<keyword evidence="1" id="KW-0812">Transmembrane</keyword>
<evidence type="ECO:0000256" key="1">
    <source>
        <dbReference type="SAM" id="Phobius"/>
    </source>
</evidence>
<keyword evidence="1" id="KW-1133">Transmembrane helix</keyword>